<sequence>MGDENGTNEKFEIDVNREFFSTNEGIPSEGIKEQSSNELYSTQGINLKEISSQEGYFKEESFNEDTFKEESSQEESSNDDIIQEFSFEEELFREKSTKEEGSSKRSSTIFPSSRSSSLYMAEFVQTSCESINSSINETLSPLKTSNLRCINIDTKNNSMSEKSSNIFEILQEIKPDSFHFRARSSSLLSSSFNHNPLFRPHRHSSYTPPRRYSDFRRYSLPDYYNFPTSLKLPRLITNDSIHEQNTSNSVSGNNNNNEPLANHNIITDLVEENNERILYGKYFFWFGFLFIPVWWLGSFYLPKPTIPEDYKWRKCCRKASIWGFVALVIIGIFAIIVDQWFKLNLLNLV</sequence>
<feature type="compositionally biased region" description="Basic and acidic residues" evidence="1">
    <location>
        <begin position="56"/>
        <end position="71"/>
    </location>
</feature>
<name>A0A9N9AZK2_FUNMO</name>
<feature type="transmembrane region" description="Helical" evidence="2">
    <location>
        <begin position="282"/>
        <end position="301"/>
    </location>
</feature>
<reference evidence="3" key="1">
    <citation type="submission" date="2021-06" db="EMBL/GenBank/DDBJ databases">
        <authorList>
            <person name="Kallberg Y."/>
            <person name="Tangrot J."/>
            <person name="Rosling A."/>
        </authorList>
    </citation>
    <scope>NUCLEOTIDE SEQUENCE</scope>
    <source>
        <strain evidence="3">87-6 pot B 2015</strain>
    </source>
</reference>
<proteinExistence type="predicted"/>
<comment type="caution">
    <text evidence="3">The sequence shown here is derived from an EMBL/GenBank/DDBJ whole genome shotgun (WGS) entry which is preliminary data.</text>
</comment>
<dbReference type="AlphaFoldDB" id="A0A9N9AZK2"/>
<keyword evidence="4" id="KW-1185">Reference proteome</keyword>
<dbReference type="EMBL" id="CAJVPP010001275">
    <property type="protein sequence ID" value="CAG8545451.1"/>
    <property type="molecule type" value="Genomic_DNA"/>
</dbReference>
<evidence type="ECO:0000256" key="2">
    <source>
        <dbReference type="SAM" id="Phobius"/>
    </source>
</evidence>
<evidence type="ECO:0000313" key="4">
    <source>
        <dbReference type="Proteomes" id="UP000789375"/>
    </source>
</evidence>
<dbReference type="Proteomes" id="UP000789375">
    <property type="component" value="Unassembled WGS sequence"/>
</dbReference>
<accession>A0A9N9AZK2</accession>
<feature type="region of interest" description="Disordered" evidence="1">
    <location>
        <begin position="1"/>
        <end position="37"/>
    </location>
</feature>
<feature type="transmembrane region" description="Helical" evidence="2">
    <location>
        <begin position="321"/>
        <end position="341"/>
    </location>
</feature>
<evidence type="ECO:0000313" key="3">
    <source>
        <dbReference type="EMBL" id="CAG8545451.1"/>
    </source>
</evidence>
<feature type="region of interest" description="Disordered" evidence="1">
    <location>
        <begin position="51"/>
        <end position="80"/>
    </location>
</feature>
<feature type="compositionally biased region" description="Basic and acidic residues" evidence="1">
    <location>
        <begin position="7"/>
        <end position="17"/>
    </location>
</feature>
<keyword evidence="2" id="KW-0472">Membrane</keyword>
<evidence type="ECO:0000256" key="1">
    <source>
        <dbReference type="SAM" id="MobiDB-lite"/>
    </source>
</evidence>
<protein>
    <submittedName>
        <fullName evidence="3">5841_t:CDS:1</fullName>
    </submittedName>
</protein>
<keyword evidence="2" id="KW-0812">Transmembrane</keyword>
<gene>
    <name evidence="3" type="ORF">FMOSSE_LOCUS6193</name>
</gene>
<keyword evidence="2" id="KW-1133">Transmembrane helix</keyword>
<organism evidence="3 4">
    <name type="scientific">Funneliformis mosseae</name>
    <name type="common">Endomycorrhizal fungus</name>
    <name type="synonym">Glomus mosseae</name>
    <dbReference type="NCBI Taxonomy" id="27381"/>
    <lineage>
        <taxon>Eukaryota</taxon>
        <taxon>Fungi</taxon>
        <taxon>Fungi incertae sedis</taxon>
        <taxon>Mucoromycota</taxon>
        <taxon>Glomeromycotina</taxon>
        <taxon>Glomeromycetes</taxon>
        <taxon>Glomerales</taxon>
        <taxon>Glomeraceae</taxon>
        <taxon>Funneliformis</taxon>
    </lineage>
</organism>